<reference evidence="1" key="1">
    <citation type="submission" date="2020-03" db="EMBL/GenBank/DDBJ databases">
        <authorList>
            <person name="Weist P."/>
        </authorList>
    </citation>
    <scope>NUCLEOTIDE SEQUENCE</scope>
</reference>
<proteinExistence type="predicted"/>
<evidence type="ECO:0000313" key="1">
    <source>
        <dbReference type="EMBL" id="CAB1443185.1"/>
    </source>
</evidence>
<dbReference type="Proteomes" id="UP001153269">
    <property type="component" value="Unassembled WGS sequence"/>
</dbReference>
<keyword evidence="2" id="KW-1185">Reference proteome</keyword>
<comment type="caution">
    <text evidence="1">The sequence shown here is derived from an EMBL/GenBank/DDBJ whole genome shotgun (WGS) entry which is preliminary data.</text>
</comment>
<gene>
    <name evidence="1" type="ORF">PLEPLA_LOCUS30900</name>
</gene>
<sequence length="138" mass="15188">MSSDSLGYIDVHTPHKLEPLCSRQSSTQQPQQYSCVSEPGSIDADHLLERARAVKALCQYLWRQGASNQGQCSKAGCTMGNEPEQVCASLPLLWDQHGIRGIRLTLVKSPGITYHYLVSPASTLNQALLRCVSSDWLC</sequence>
<accession>A0A9N7YZ93</accession>
<protein>
    <submittedName>
        <fullName evidence="1">Uncharacterized protein</fullName>
    </submittedName>
</protein>
<dbReference type="EMBL" id="CADEAL010003013">
    <property type="protein sequence ID" value="CAB1443185.1"/>
    <property type="molecule type" value="Genomic_DNA"/>
</dbReference>
<organism evidence="1 2">
    <name type="scientific">Pleuronectes platessa</name>
    <name type="common">European plaice</name>
    <dbReference type="NCBI Taxonomy" id="8262"/>
    <lineage>
        <taxon>Eukaryota</taxon>
        <taxon>Metazoa</taxon>
        <taxon>Chordata</taxon>
        <taxon>Craniata</taxon>
        <taxon>Vertebrata</taxon>
        <taxon>Euteleostomi</taxon>
        <taxon>Actinopterygii</taxon>
        <taxon>Neopterygii</taxon>
        <taxon>Teleostei</taxon>
        <taxon>Neoteleostei</taxon>
        <taxon>Acanthomorphata</taxon>
        <taxon>Carangaria</taxon>
        <taxon>Pleuronectiformes</taxon>
        <taxon>Pleuronectoidei</taxon>
        <taxon>Pleuronectidae</taxon>
        <taxon>Pleuronectes</taxon>
    </lineage>
</organism>
<dbReference type="AlphaFoldDB" id="A0A9N7YZ93"/>
<name>A0A9N7YZ93_PLEPL</name>
<evidence type="ECO:0000313" key="2">
    <source>
        <dbReference type="Proteomes" id="UP001153269"/>
    </source>
</evidence>